<feature type="chain" id="PRO_5025546970" description="Tripartite tricarboxylate transporter substrate binding protein" evidence="2">
    <location>
        <begin position="24"/>
        <end position="153"/>
    </location>
</feature>
<dbReference type="PANTHER" id="PTHR42928">
    <property type="entry name" value="TRICARBOXYLATE-BINDING PROTEIN"/>
    <property type="match status" value="1"/>
</dbReference>
<keyword evidence="2" id="KW-0732">Signal</keyword>
<evidence type="ECO:0008006" key="4">
    <source>
        <dbReference type="Google" id="ProtNLM"/>
    </source>
</evidence>
<feature type="signal peptide" evidence="2">
    <location>
        <begin position="1"/>
        <end position="23"/>
    </location>
</feature>
<protein>
    <recommendedName>
        <fullName evidence="4">Tripartite tricarboxylate transporter substrate binding protein</fullName>
    </recommendedName>
</protein>
<evidence type="ECO:0000313" key="3">
    <source>
        <dbReference type="EMBL" id="MXY34082.1"/>
    </source>
</evidence>
<dbReference type="Gene3D" id="3.40.190.10">
    <property type="entry name" value="Periplasmic binding protein-like II"/>
    <property type="match status" value="1"/>
</dbReference>
<comment type="similarity">
    <text evidence="1">Belongs to the UPF0065 (bug) family.</text>
</comment>
<gene>
    <name evidence="3" type="ORF">F4Y60_08320</name>
</gene>
<dbReference type="EMBL" id="VXRY01000328">
    <property type="protein sequence ID" value="MXY34082.1"/>
    <property type="molecule type" value="Genomic_DNA"/>
</dbReference>
<dbReference type="InterPro" id="IPR042100">
    <property type="entry name" value="Bug_dom1"/>
</dbReference>
<dbReference type="AlphaFoldDB" id="A0A6B0Y273"/>
<accession>A0A6B0Y273</accession>
<dbReference type="PANTHER" id="PTHR42928:SF5">
    <property type="entry name" value="BLR1237 PROTEIN"/>
    <property type="match status" value="1"/>
</dbReference>
<dbReference type="Gene3D" id="3.40.190.150">
    <property type="entry name" value="Bordetella uptake gene, domain 1"/>
    <property type="match status" value="1"/>
</dbReference>
<dbReference type="InterPro" id="IPR005064">
    <property type="entry name" value="BUG"/>
</dbReference>
<dbReference type="Pfam" id="PF03401">
    <property type="entry name" value="TctC"/>
    <property type="match status" value="1"/>
</dbReference>
<proteinExistence type="inferred from homology"/>
<organism evidence="3">
    <name type="scientific">Boseongicola sp. SB0664_bin_43</name>
    <dbReference type="NCBI Taxonomy" id="2604844"/>
    <lineage>
        <taxon>Bacteria</taxon>
        <taxon>Pseudomonadati</taxon>
        <taxon>Pseudomonadota</taxon>
        <taxon>Alphaproteobacteria</taxon>
        <taxon>Rhodobacterales</taxon>
        <taxon>Paracoccaceae</taxon>
        <taxon>Boseongicola</taxon>
    </lineage>
</organism>
<evidence type="ECO:0000256" key="2">
    <source>
        <dbReference type="SAM" id="SignalP"/>
    </source>
</evidence>
<reference evidence="3" key="1">
    <citation type="submission" date="2019-09" db="EMBL/GenBank/DDBJ databases">
        <title>Characterisation of the sponge microbiome using genome-centric metagenomics.</title>
        <authorList>
            <person name="Engelberts J.P."/>
            <person name="Robbins S.J."/>
            <person name="De Goeij J.M."/>
            <person name="Aranda M."/>
            <person name="Bell S.C."/>
            <person name="Webster N.S."/>
        </authorList>
    </citation>
    <scope>NUCLEOTIDE SEQUENCE</scope>
    <source>
        <strain evidence="3">SB0664_bin_43</strain>
    </source>
</reference>
<name>A0A6B0Y273_9RHOB</name>
<sequence>MKLNFALAAAVLVALATANMAQAEWPERPVTILTPWPPGDIEDTVARMIADKMEATYDVPVKALNKPGGGGVIGATEVANSKPDGYMIGNLVIDLLTSQVQLGNTTYSADAFDPVGIFVTYPFILAAPASAPYDNLAELAEHAMSNEVSLGNF</sequence>
<evidence type="ECO:0000256" key="1">
    <source>
        <dbReference type="ARBA" id="ARBA00006987"/>
    </source>
</evidence>
<comment type="caution">
    <text evidence="3">The sequence shown here is derived from an EMBL/GenBank/DDBJ whole genome shotgun (WGS) entry which is preliminary data.</text>
</comment>